<dbReference type="eggNOG" id="KOG0876">
    <property type="taxonomic scope" value="Eukaryota"/>
</dbReference>
<dbReference type="InterPro" id="IPR036324">
    <property type="entry name" value="Mn/Fe_SOD_N_sf"/>
</dbReference>
<evidence type="ECO:0000256" key="13">
    <source>
        <dbReference type="RuleBase" id="RU000414"/>
    </source>
</evidence>
<dbReference type="SUPFAM" id="SSF54719">
    <property type="entry name" value="Fe,Mn superoxide dismutase (SOD), C-terminal domain"/>
    <property type="match status" value="1"/>
</dbReference>
<dbReference type="AlphaFoldDB" id="A0A0A2VIQ0"/>
<name>A0A0A2VIQ0_BEABA</name>
<evidence type="ECO:0000313" key="17">
    <source>
        <dbReference type="Proteomes" id="UP000030106"/>
    </source>
</evidence>
<protein>
    <recommendedName>
        <fullName evidence="13">Superoxide dismutase</fullName>
        <ecNumber evidence="13">1.15.1.1</ecNumber>
    </recommendedName>
</protein>
<feature type="domain" description="Manganese/iron superoxide dismutase C-terminal" evidence="15">
    <location>
        <begin position="97"/>
        <end position="206"/>
    </location>
</feature>
<comment type="subunit">
    <text evidence="5">Homotetramer.</text>
</comment>
<evidence type="ECO:0000259" key="14">
    <source>
        <dbReference type="Pfam" id="PF00081"/>
    </source>
</evidence>
<evidence type="ECO:0000256" key="5">
    <source>
        <dbReference type="ARBA" id="ARBA00011881"/>
    </source>
</evidence>
<feature type="binding site" evidence="12">
    <location>
        <position position="164"/>
    </location>
    <ligand>
        <name>Mn(2+)</name>
        <dbReference type="ChEBI" id="CHEBI:29035"/>
    </ligand>
</feature>
<evidence type="ECO:0000256" key="10">
    <source>
        <dbReference type="ARBA" id="ARBA00023211"/>
    </source>
</evidence>
<dbReference type="Proteomes" id="UP000030106">
    <property type="component" value="Unassembled WGS sequence"/>
</dbReference>
<dbReference type="EC" id="1.15.1.1" evidence="13"/>
<comment type="catalytic activity">
    <reaction evidence="11 13">
        <text>2 superoxide + 2 H(+) = H2O2 + O2</text>
        <dbReference type="Rhea" id="RHEA:20696"/>
        <dbReference type="ChEBI" id="CHEBI:15378"/>
        <dbReference type="ChEBI" id="CHEBI:15379"/>
        <dbReference type="ChEBI" id="CHEBI:16240"/>
        <dbReference type="ChEBI" id="CHEBI:18421"/>
        <dbReference type="EC" id="1.15.1.1"/>
    </reaction>
</comment>
<dbReference type="PRINTS" id="PR01703">
    <property type="entry name" value="MNSODISMTASE"/>
</dbReference>
<keyword evidence="10" id="KW-0464">Manganese</keyword>
<keyword evidence="8 13" id="KW-0560">Oxidoreductase</keyword>
<evidence type="ECO:0000256" key="7">
    <source>
        <dbReference type="ARBA" id="ARBA00022946"/>
    </source>
</evidence>
<evidence type="ECO:0000256" key="8">
    <source>
        <dbReference type="ARBA" id="ARBA00023002"/>
    </source>
</evidence>
<evidence type="ECO:0000256" key="9">
    <source>
        <dbReference type="ARBA" id="ARBA00023128"/>
    </source>
</evidence>
<dbReference type="InterPro" id="IPR019833">
    <property type="entry name" value="Mn/Fe_SOD_BS"/>
</dbReference>
<keyword evidence="7" id="KW-0809">Transit peptide</keyword>
<dbReference type="PANTHER" id="PTHR11404:SF29">
    <property type="entry name" value="SUPEROXIDE DISMUTASE"/>
    <property type="match status" value="1"/>
</dbReference>
<dbReference type="Gene3D" id="1.10.287.990">
    <property type="entry name" value="Fe,Mn superoxide dismutase (SOD) domain"/>
    <property type="match status" value="1"/>
</dbReference>
<comment type="similarity">
    <text evidence="4 13">Belongs to the iron/manganese superoxide dismutase family.</text>
</comment>
<evidence type="ECO:0000256" key="1">
    <source>
        <dbReference type="ARBA" id="ARBA00001936"/>
    </source>
</evidence>
<comment type="function">
    <text evidence="13">Destroys radicals which are normally produced within the cells and which are toxic to biological systems.</text>
</comment>
<dbReference type="HOGENOM" id="CLU_031625_2_0_1"/>
<comment type="function">
    <text evidence="2">Destroys superoxide anion radicals which are normally produced within the cells and which are toxic to biological systems.</text>
</comment>
<feature type="binding site" evidence="12">
    <location>
        <position position="29"/>
    </location>
    <ligand>
        <name>Mn(2+)</name>
        <dbReference type="ChEBI" id="CHEBI:29035"/>
    </ligand>
</feature>
<dbReference type="FunFam" id="1.10.287.990:FF:000001">
    <property type="entry name" value="Superoxide dismutase"/>
    <property type="match status" value="1"/>
</dbReference>
<feature type="binding site" evidence="12">
    <location>
        <position position="160"/>
    </location>
    <ligand>
        <name>Mn(2+)</name>
        <dbReference type="ChEBI" id="CHEBI:29035"/>
    </ligand>
</feature>
<dbReference type="OrthoDB" id="239262at2759"/>
<keyword evidence="6 12" id="KW-0479">Metal-binding</keyword>
<comment type="subcellular location">
    <subcellularLocation>
        <location evidence="3">Mitochondrion matrix</location>
    </subcellularLocation>
</comment>
<evidence type="ECO:0000256" key="2">
    <source>
        <dbReference type="ARBA" id="ARBA00002170"/>
    </source>
</evidence>
<dbReference type="GO" id="GO:0030145">
    <property type="term" value="F:manganese ion binding"/>
    <property type="evidence" value="ECO:0007669"/>
    <property type="project" value="TreeGrafter"/>
</dbReference>
<keyword evidence="9" id="KW-0496">Mitochondrion</keyword>
<dbReference type="PANTHER" id="PTHR11404">
    <property type="entry name" value="SUPEROXIDE DISMUTASE 2"/>
    <property type="match status" value="1"/>
</dbReference>
<dbReference type="InterPro" id="IPR050265">
    <property type="entry name" value="Fe/Mn_Superoxide_Dismutase"/>
</dbReference>
<gene>
    <name evidence="16" type="ORF">BBAD15_g6953</name>
</gene>
<feature type="domain" description="Manganese/iron superoxide dismutase N-terminal" evidence="14">
    <location>
        <begin position="4"/>
        <end position="81"/>
    </location>
</feature>
<evidence type="ECO:0000259" key="15">
    <source>
        <dbReference type="Pfam" id="PF02777"/>
    </source>
</evidence>
<organism evidence="16 17">
    <name type="scientific">Beauveria bassiana D1-5</name>
    <dbReference type="NCBI Taxonomy" id="1245745"/>
    <lineage>
        <taxon>Eukaryota</taxon>
        <taxon>Fungi</taxon>
        <taxon>Dikarya</taxon>
        <taxon>Ascomycota</taxon>
        <taxon>Pezizomycotina</taxon>
        <taxon>Sordariomycetes</taxon>
        <taxon>Hypocreomycetidae</taxon>
        <taxon>Hypocreales</taxon>
        <taxon>Cordycipitaceae</taxon>
        <taxon>Beauveria</taxon>
    </lineage>
</organism>
<dbReference type="InterPro" id="IPR019831">
    <property type="entry name" value="Mn/Fe_SOD_N"/>
</dbReference>
<evidence type="ECO:0000256" key="6">
    <source>
        <dbReference type="ARBA" id="ARBA00022723"/>
    </source>
</evidence>
<dbReference type="PROSITE" id="PS00088">
    <property type="entry name" value="SOD_MN"/>
    <property type="match status" value="1"/>
</dbReference>
<dbReference type="EMBL" id="ANFO01000652">
    <property type="protein sequence ID" value="KGQ07731.1"/>
    <property type="molecule type" value="Genomic_DNA"/>
</dbReference>
<comment type="cofactor">
    <cofactor evidence="1">
        <name>Mn(2+)</name>
        <dbReference type="ChEBI" id="CHEBI:29035"/>
    </cofactor>
</comment>
<reference evidence="16 17" key="1">
    <citation type="submission" date="2012-10" db="EMBL/GenBank/DDBJ databases">
        <title>Genome sequencing and analysis of entomopathogenic fungi Beauveria bassiana D1-5.</title>
        <authorList>
            <person name="Li Q."/>
            <person name="Wang L."/>
            <person name="Zhang Z."/>
            <person name="Wang Q."/>
            <person name="Ren J."/>
            <person name="Wang M."/>
            <person name="Xu W."/>
            <person name="Wang J."/>
            <person name="Lu Y."/>
            <person name="Du Q."/>
            <person name="Sun Z."/>
        </authorList>
    </citation>
    <scope>NUCLEOTIDE SEQUENCE [LARGE SCALE GENOMIC DNA]</scope>
    <source>
        <strain evidence="16 17">D1-5</strain>
    </source>
</reference>
<dbReference type="InterPro" id="IPR036314">
    <property type="entry name" value="SOD_C_sf"/>
</dbReference>
<feature type="binding site" evidence="12">
    <location>
        <position position="73"/>
    </location>
    <ligand>
        <name>Mn(2+)</name>
        <dbReference type="ChEBI" id="CHEBI:29035"/>
    </ligand>
</feature>
<evidence type="ECO:0000313" key="16">
    <source>
        <dbReference type="EMBL" id="KGQ07731.1"/>
    </source>
</evidence>
<proteinExistence type="inferred from homology"/>
<dbReference type="FunFam" id="3.55.40.20:FF:000004">
    <property type="entry name" value="Superoxide dismutase [Fe]"/>
    <property type="match status" value="1"/>
</dbReference>
<accession>A0A0A2VIQ0</accession>
<evidence type="ECO:0000256" key="12">
    <source>
        <dbReference type="PIRSR" id="PIRSR000349-1"/>
    </source>
</evidence>
<dbReference type="GO" id="GO:0004784">
    <property type="term" value="F:superoxide dismutase activity"/>
    <property type="evidence" value="ECO:0007669"/>
    <property type="project" value="UniProtKB-EC"/>
</dbReference>
<dbReference type="GO" id="GO:0005759">
    <property type="term" value="C:mitochondrial matrix"/>
    <property type="evidence" value="ECO:0007669"/>
    <property type="project" value="UniProtKB-SubCell"/>
</dbReference>
<dbReference type="InterPro" id="IPR019832">
    <property type="entry name" value="Mn/Fe_SOD_C"/>
</dbReference>
<sequence>MAHNYSLPTLPYAYDALEPSISKQIMELHHTKHHQAYVTNLNTALASYAGADITAQIALQQAVRFNGGGHINHSLFWENLAPATQPETQLSAAVAPQLLAAITKTWGSPAEFQKAFAAALLGVQGSGWGWLVKDKHGLRIITTKDQDPVVGPEIPVFGIDMWEHAYYLQEEEEGKRKLTESQYLNGKAAYVENIWKVINWKTAERRFVGERDDVFKALKASI</sequence>
<evidence type="ECO:0000256" key="4">
    <source>
        <dbReference type="ARBA" id="ARBA00008714"/>
    </source>
</evidence>
<dbReference type="InterPro" id="IPR001189">
    <property type="entry name" value="Mn/Fe_SOD"/>
</dbReference>
<dbReference type="STRING" id="1245745.A0A0A2VIQ0"/>
<dbReference type="SUPFAM" id="SSF46609">
    <property type="entry name" value="Fe,Mn superoxide dismutase (SOD), N-terminal domain"/>
    <property type="match status" value="1"/>
</dbReference>
<dbReference type="Pfam" id="PF00081">
    <property type="entry name" value="Sod_Fe_N"/>
    <property type="match status" value="1"/>
</dbReference>
<evidence type="ECO:0000256" key="3">
    <source>
        <dbReference type="ARBA" id="ARBA00004305"/>
    </source>
</evidence>
<comment type="caution">
    <text evidence="16">The sequence shown here is derived from an EMBL/GenBank/DDBJ whole genome shotgun (WGS) entry which is preliminary data.</text>
</comment>
<dbReference type="PIRSF" id="PIRSF000349">
    <property type="entry name" value="SODismutase"/>
    <property type="match status" value="1"/>
</dbReference>
<dbReference type="Pfam" id="PF02777">
    <property type="entry name" value="Sod_Fe_C"/>
    <property type="match status" value="1"/>
</dbReference>
<dbReference type="Gene3D" id="3.55.40.20">
    <property type="entry name" value="Iron/manganese superoxide dismutase, C-terminal domain"/>
    <property type="match status" value="1"/>
</dbReference>
<evidence type="ECO:0000256" key="11">
    <source>
        <dbReference type="ARBA" id="ARBA00049204"/>
    </source>
</evidence>